<dbReference type="InterPro" id="IPR050763">
    <property type="entry name" value="ABC_transporter_ATP-binding"/>
</dbReference>
<evidence type="ECO:0000256" key="2">
    <source>
        <dbReference type="ARBA" id="ARBA00022741"/>
    </source>
</evidence>
<dbReference type="PROSITE" id="PS50893">
    <property type="entry name" value="ABC_TRANSPORTER_2"/>
    <property type="match status" value="1"/>
</dbReference>
<gene>
    <name evidence="5" type="ORF">SAMN05192557_1394</name>
</gene>
<dbReference type="Gene3D" id="3.40.50.300">
    <property type="entry name" value="P-loop containing nucleotide triphosphate hydrolases"/>
    <property type="match status" value="1"/>
</dbReference>
<sequence length="282" mass="31817">MNHVINVSQLEKKFGKHHALKGIGFKLEPGEVFGLLGPSGSGKTTTIRILIGELKKSGGSIEVLGFGSKEFTKNEYLTQIGILSDRSALYDRLTVQDNLQLFRRLYQVEESVIDRVLKDVGLYNDRKKKVKDLSKGMKQRVLLCKAIMHKPKVMFLDEPTSALDPATTSKIHEILEELKAQGTTILLTTHDMEEATKLCDNVALLDDGVFKEYGTPESLRLKYKEDTMHVMYKDGKEETIKRNVENKERLADLMVDENVLKISSDYPSLGEVFIKVTGRELV</sequence>
<proteinExistence type="predicted"/>
<evidence type="ECO:0000313" key="5">
    <source>
        <dbReference type="EMBL" id="SEW05761.1"/>
    </source>
</evidence>
<dbReference type="AlphaFoldDB" id="A0A662Z635"/>
<evidence type="ECO:0000313" key="6">
    <source>
        <dbReference type="Proteomes" id="UP000243605"/>
    </source>
</evidence>
<accession>A0A662Z635</accession>
<dbReference type="GO" id="GO:0005524">
    <property type="term" value="F:ATP binding"/>
    <property type="evidence" value="ECO:0007669"/>
    <property type="project" value="UniProtKB-KW"/>
</dbReference>
<protein>
    <submittedName>
        <fullName evidence="5">ABC-2 type transport system ATP-binding protein</fullName>
    </submittedName>
</protein>
<dbReference type="PANTHER" id="PTHR42711">
    <property type="entry name" value="ABC TRANSPORTER ATP-BINDING PROTEIN"/>
    <property type="match status" value="1"/>
</dbReference>
<reference evidence="5 6" key="1">
    <citation type="submission" date="2016-10" db="EMBL/GenBank/DDBJ databases">
        <authorList>
            <person name="Varghese N."/>
            <person name="Submissions S."/>
        </authorList>
    </citation>
    <scope>NUCLEOTIDE SEQUENCE [LARGE SCALE GENOMIC DNA]</scope>
    <source>
        <strain evidence="5 6">IBRC-M10081</strain>
    </source>
</reference>
<dbReference type="SUPFAM" id="SSF52540">
    <property type="entry name" value="P-loop containing nucleoside triphosphate hydrolases"/>
    <property type="match status" value="1"/>
</dbReference>
<dbReference type="Pfam" id="PF00005">
    <property type="entry name" value="ABC_tran"/>
    <property type="match status" value="1"/>
</dbReference>
<evidence type="ECO:0000256" key="3">
    <source>
        <dbReference type="ARBA" id="ARBA00022840"/>
    </source>
</evidence>
<dbReference type="Proteomes" id="UP000243605">
    <property type="component" value="Unassembled WGS sequence"/>
</dbReference>
<keyword evidence="3 5" id="KW-0067">ATP-binding</keyword>
<dbReference type="InterPro" id="IPR003439">
    <property type="entry name" value="ABC_transporter-like_ATP-bd"/>
</dbReference>
<dbReference type="SMART" id="SM00382">
    <property type="entry name" value="AAA"/>
    <property type="match status" value="1"/>
</dbReference>
<keyword evidence="6" id="KW-1185">Reference proteome</keyword>
<dbReference type="GO" id="GO:0016887">
    <property type="term" value="F:ATP hydrolysis activity"/>
    <property type="evidence" value="ECO:0007669"/>
    <property type="project" value="InterPro"/>
</dbReference>
<evidence type="ECO:0000259" key="4">
    <source>
        <dbReference type="PROSITE" id="PS50893"/>
    </source>
</evidence>
<dbReference type="InterPro" id="IPR017871">
    <property type="entry name" value="ABC_transporter-like_CS"/>
</dbReference>
<dbReference type="EMBL" id="FOIT01000004">
    <property type="protein sequence ID" value="SEW05761.1"/>
    <property type="molecule type" value="Genomic_DNA"/>
</dbReference>
<name>A0A662Z635_9STAP</name>
<evidence type="ECO:0000256" key="1">
    <source>
        <dbReference type="ARBA" id="ARBA00022448"/>
    </source>
</evidence>
<dbReference type="InterPro" id="IPR027417">
    <property type="entry name" value="P-loop_NTPase"/>
</dbReference>
<dbReference type="PANTHER" id="PTHR42711:SF13">
    <property type="entry name" value="ABC TRANSPORTER, ATP-BINDING PROTEIN"/>
    <property type="match status" value="1"/>
</dbReference>
<feature type="domain" description="ABC transporter" evidence="4">
    <location>
        <begin position="5"/>
        <end position="232"/>
    </location>
</feature>
<keyword evidence="2" id="KW-0547">Nucleotide-binding</keyword>
<keyword evidence="1" id="KW-0813">Transport</keyword>
<organism evidence="5 6">
    <name type="scientific">Aliicoccus persicus</name>
    <dbReference type="NCBI Taxonomy" id="930138"/>
    <lineage>
        <taxon>Bacteria</taxon>
        <taxon>Bacillati</taxon>
        <taxon>Bacillota</taxon>
        <taxon>Bacilli</taxon>
        <taxon>Bacillales</taxon>
        <taxon>Staphylococcaceae</taxon>
        <taxon>Aliicoccus</taxon>
    </lineage>
</organism>
<dbReference type="OrthoDB" id="9804819at2"/>
<dbReference type="RefSeq" id="WP_091475178.1">
    <property type="nucleotide sequence ID" value="NZ_FOIT01000004.1"/>
</dbReference>
<dbReference type="CDD" id="cd03230">
    <property type="entry name" value="ABC_DR_subfamily_A"/>
    <property type="match status" value="1"/>
</dbReference>
<dbReference type="InterPro" id="IPR003593">
    <property type="entry name" value="AAA+_ATPase"/>
</dbReference>
<dbReference type="PROSITE" id="PS00211">
    <property type="entry name" value="ABC_TRANSPORTER_1"/>
    <property type="match status" value="1"/>
</dbReference>